<feature type="transmembrane region" description="Helical" evidence="6">
    <location>
        <begin position="178"/>
        <end position="196"/>
    </location>
</feature>
<dbReference type="EMBL" id="CP001720">
    <property type="protein sequence ID" value="ACV62767.1"/>
    <property type="molecule type" value="Genomic_DNA"/>
</dbReference>
<evidence type="ECO:0000256" key="1">
    <source>
        <dbReference type="ARBA" id="ARBA00004651"/>
    </source>
</evidence>
<keyword evidence="8" id="KW-1185">Reference proteome</keyword>
<dbReference type="AlphaFoldDB" id="C8VY86"/>
<dbReference type="STRING" id="485916.Dtox_1927"/>
<dbReference type="Pfam" id="PF01810">
    <property type="entry name" value="LysE"/>
    <property type="match status" value="1"/>
</dbReference>
<keyword evidence="3 6" id="KW-0812">Transmembrane</keyword>
<dbReference type="KEGG" id="dae:Dtox_1927"/>
<sequence length="199" mass="21312">MAALVLLMVPGPSVLYITTRSIDQGRKAGLVSVFGNALGSIILVACAAAGLSAILASSAVAFNIVKCFGATYLIYLGIRQLLGNDDRVPTVVERKRLLNIFVQGTFVAVLNPKTALFFLAFLPQFVDMSRGYIWEQTLLLGLTLVGLGICTDSIYALLAGTLGKWLKRRGNLQRGQRYLSGGIYLALGVVTAFSGSKKH</sequence>
<organism evidence="7 8">
    <name type="scientific">Desulfofarcimen acetoxidans (strain ATCC 49208 / DSM 771 / KCTC 5769 / VKM B-1644 / 5575)</name>
    <name type="common">Desulfotomaculum acetoxidans</name>
    <dbReference type="NCBI Taxonomy" id="485916"/>
    <lineage>
        <taxon>Bacteria</taxon>
        <taxon>Bacillati</taxon>
        <taxon>Bacillota</taxon>
        <taxon>Clostridia</taxon>
        <taxon>Eubacteriales</taxon>
        <taxon>Peptococcaceae</taxon>
        <taxon>Desulfofarcimen</taxon>
    </lineage>
</organism>
<dbReference type="GO" id="GO:0005886">
    <property type="term" value="C:plasma membrane"/>
    <property type="evidence" value="ECO:0007669"/>
    <property type="project" value="UniProtKB-SubCell"/>
</dbReference>
<feature type="transmembrane region" description="Helical" evidence="6">
    <location>
        <begin position="30"/>
        <end position="54"/>
    </location>
</feature>
<dbReference type="GO" id="GO:0015171">
    <property type="term" value="F:amino acid transmembrane transporter activity"/>
    <property type="evidence" value="ECO:0007669"/>
    <property type="project" value="TreeGrafter"/>
</dbReference>
<evidence type="ECO:0000313" key="7">
    <source>
        <dbReference type="EMBL" id="ACV62767.1"/>
    </source>
</evidence>
<gene>
    <name evidence="7" type="ordered locus">Dtox_1927</name>
</gene>
<keyword evidence="2" id="KW-1003">Cell membrane</keyword>
<evidence type="ECO:0000256" key="4">
    <source>
        <dbReference type="ARBA" id="ARBA00022989"/>
    </source>
</evidence>
<name>C8VY86_DESAS</name>
<protein>
    <submittedName>
        <fullName evidence="7">Lysine exporter protein (LYSE/YGGA)</fullName>
    </submittedName>
</protein>
<keyword evidence="4 6" id="KW-1133">Transmembrane helix</keyword>
<evidence type="ECO:0000256" key="3">
    <source>
        <dbReference type="ARBA" id="ARBA00022692"/>
    </source>
</evidence>
<dbReference type="OrthoDB" id="9784202at2"/>
<feature type="transmembrane region" description="Helical" evidence="6">
    <location>
        <begin position="60"/>
        <end position="78"/>
    </location>
</feature>
<proteinExistence type="predicted"/>
<evidence type="ECO:0000256" key="5">
    <source>
        <dbReference type="ARBA" id="ARBA00023136"/>
    </source>
</evidence>
<accession>C8VY86</accession>
<evidence type="ECO:0000256" key="6">
    <source>
        <dbReference type="SAM" id="Phobius"/>
    </source>
</evidence>
<dbReference type="PANTHER" id="PTHR30086:SF20">
    <property type="entry name" value="ARGININE EXPORTER PROTEIN ARGO-RELATED"/>
    <property type="match status" value="1"/>
</dbReference>
<evidence type="ECO:0000313" key="8">
    <source>
        <dbReference type="Proteomes" id="UP000002217"/>
    </source>
</evidence>
<feature type="transmembrane region" description="Helical" evidence="6">
    <location>
        <begin position="98"/>
        <end position="126"/>
    </location>
</feature>
<feature type="transmembrane region" description="Helical" evidence="6">
    <location>
        <begin position="138"/>
        <end position="158"/>
    </location>
</feature>
<dbReference type="InterPro" id="IPR001123">
    <property type="entry name" value="LeuE-type"/>
</dbReference>
<reference evidence="7 8" key="1">
    <citation type="journal article" date="2009" name="Stand. Genomic Sci.">
        <title>Complete genome sequence of Desulfotomaculum acetoxidans type strain (5575).</title>
        <authorList>
            <person name="Spring S."/>
            <person name="Lapidus A."/>
            <person name="Schroder M."/>
            <person name="Gleim D."/>
            <person name="Sims D."/>
            <person name="Meincke L."/>
            <person name="Glavina Del Rio T."/>
            <person name="Tice H."/>
            <person name="Copeland A."/>
            <person name="Cheng J.F."/>
            <person name="Lucas S."/>
            <person name="Chen F."/>
            <person name="Nolan M."/>
            <person name="Bruce D."/>
            <person name="Goodwin L."/>
            <person name="Pitluck S."/>
            <person name="Ivanova N."/>
            <person name="Mavromatis K."/>
            <person name="Mikhailova N."/>
            <person name="Pati A."/>
            <person name="Chen A."/>
            <person name="Palaniappan K."/>
            <person name="Land M."/>
            <person name="Hauser L."/>
            <person name="Chang Y.J."/>
            <person name="Jeffries C.D."/>
            <person name="Chain P."/>
            <person name="Saunders E."/>
            <person name="Brettin T."/>
            <person name="Detter J.C."/>
            <person name="Goker M."/>
            <person name="Bristow J."/>
            <person name="Eisen J.A."/>
            <person name="Markowitz V."/>
            <person name="Hugenholtz P."/>
            <person name="Kyrpides N.C."/>
            <person name="Klenk H.P."/>
            <person name="Han C."/>
        </authorList>
    </citation>
    <scope>NUCLEOTIDE SEQUENCE [LARGE SCALE GENOMIC DNA]</scope>
    <source>
        <strain evidence="8">ATCC 49208 / DSM 771 / VKM B-1644</strain>
    </source>
</reference>
<dbReference type="Proteomes" id="UP000002217">
    <property type="component" value="Chromosome"/>
</dbReference>
<dbReference type="eggNOG" id="COG1280">
    <property type="taxonomic scope" value="Bacteria"/>
</dbReference>
<evidence type="ECO:0000256" key="2">
    <source>
        <dbReference type="ARBA" id="ARBA00022475"/>
    </source>
</evidence>
<dbReference type="HOGENOM" id="CLU_079569_3_2_9"/>
<keyword evidence="5 6" id="KW-0472">Membrane</keyword>
<comment type="subcellular location">
    <subcellularLocation>
        <location evidence="1">Cell membrane</location>
        <topology evidence="1">Multi-pass membrane protein</topology>
    </subcellularLocation>
</comment>
<dbReference type="PANTHER" id="PTHR30086">
    <property type="entry name" value="ARGININE EXPORTER PROTEIN ARGO"/>
    <property type="match status" value="1"/>
</dbReference>
<dbReference type="PIRSF" id="PIRSF006324">
    <property type="entry name" value="LeuE"/>
    <property type="match status" value="1"/>
</dbReference>